<dbReference type="InterPro" id="IPR028871">
    <property type="entry name" value="BlueCu_1_BS"/>
</dbReference>
<dbReference type="EMBL" id="JAMQKC010000011">
    <property type="protein sequence ID" value="MDC3417586.1"/>
    <property type="molecule type" value="Genomic_DNA"/>
</dbReference>
<feature type="domain" description="Blue (type 1) copper" evidence="6">
    <location>
        <begin position="193"/>
        <end position="297"/>
    </location>
</feature>
<protein>
    <submittedName>
        <fullName evidence="7">Plastocyanin/azurin family copper-binding protein</fullName>
    </submittedName>
</protein>
<dbReference type="InterPro" id="IPR008972">
    <property type="entry name" value="Cupredoxin"/>
</dbReference>
<dbReference type="InterPro" id="IPR033138">
    <property type="entry name" value="Cu_oxidase_CS"/>
</dbReference>
<feature type="transmembrane region" description="Helical" evidence="5">
    <location>
        <begin position="93"/>
        <end position="111"/>
    </location>
</feature>
<reference evidence="7" key="1">
    <citation type="submission" date="2022-06" db="EMBL/GenBank/DDBJ databases">
        <title>Aquibacillus sp. a new bacterium isolated from soil saline samples.</title>
        <authorList>
            <person name="Galisteo C."/>
            <person name="De La Haba R."/>
            <person name="Sanchez-Porro C."/>
            <person name="Ventosa A."/>
        </authorList>
    </citation>
    <scope>NUCLEOTIDE SEQUENCE</scope>
    <source>
        <strain evidence="7">3ASR75-54</strain>
    </source>
</reference>
<comment type="caution">
    <text evidence="7">The sequence shown here is derived from an EMBL/GenBank/DDBJ whole genome shotgun (WGS) entry which is preliminary data.</text>
</comment>
<dbReference type="RefSeq" id="WP_272446655.1">
    <property type="nucleotide sequence ID" value="NZ_JAMQKC010000011.1"/>
</dbReference>
<organism evidence="7 8">
    <name type="scientific">Aquibacillus salsiterrae</name>
    <dbReference type="NCBI Taxonomy" id="2950439"/>
    <lineage>
        <taxon>Bacteria</taxon>
        <taxon>Bacillati</taxon>
        <taxon>Bacillota</taxon>
        <taxon>Bacilli</taxon>
        <taxon>Bacillales</taxon>
        <taxon>Bacillaceae</taxon>
        <taxon>Aquibacillus</taxon>
    </lineage>
</organism>
<keyword evidence="4" id="KW-0186">Copper</keyword>
<evidence type="ECO:0000313" key="7">
    <source>
        <dbReference type="EMBL" id="MDC3417586.1"/>
    </source>
</evidence>
<dbReference type="Pfam" id="PF00127">
    <property type="entry name" value="Copper-bind"/>
    <property type="match status" value="1"/>
</dbReference>
<keyword evidence="3" id="KW-0249">Electron transport</keyword>
<feature type="transmembrane region" description="Helical" evidence="5">
    <location>
        <begin position="6"/>
        <end position="25"/>
    </location>
</feature>
<dbReference type="GO" id="GO:0009055">
    <property type="term" value="F:electron transfer activity"/>
    <property type="evidence" value="ECO:0007669"/>
    <property type="project" value="InterPro"/>
</dbReference>
<feature type="transmembrane region" description="Helical" evidence="5">
    <location>
        <begin position="117"/>
        <end position="137"/>
    </location>
</feature>
<gene>
    <name evidence="7" type="ORF">NC799_11830</name>
</gene>
<proteinExistence type="predicted"/>
<name>A0A9X3WID2_9BACI</name>
<keyword evidence="5" id="KW-0472">Membrane</keyword>
<evidence type="ECO:0000256" key="2">
    <source>
        <dbReference type="ARBA" id="ARBA00022723"/>
    </source>
</evidence>
<feature type="transmembrane region" description="Helical" evidence="5">
    <location>
        <begin position="63"/>
        <end position="86"/>
    </location>
</feature>
<dbReference type="PROSITE" id="PS00196">
    <property type="entry name" value="COPPER_BLUE"/>
    <property type="match status" value="1"/>
</dbReference>
<dbReference type="PROSITE" id="PS00079">
    <property type="entry name" value="MULTICOPPER_OXIDASE1"/>
    <property type="match status" value="1"/>
</dbReference>
<sequence>MGRSLSFILIILLILSVTVIGKTVYHRKRIPCMTGMMIAMTMGMSVGLTVGVIFGILFSGNLFIATVLGMVIGIVVGFISGVPVSIMAVLDGLLSGAMGGMMGAMLGDMIIPEYRDAITKIMFFLSLSTILILLYLFQKERKSSQAFLFNSPLLLVILFGSIFLLINQMGPIYSETDTPNNNQLDFTTNQQRLSIKSDVFSFSPSTIKIEVNKEVILTLENPDNIEHDLEIENFKGESSSIDSSSHLHNQSNNTIHLHAAPGKQQSVTLTATEPGIYRFICTIPGHKESGMVGTIEVT</sequence>
<evidence type="ECO:0000256" key="5">
    <source>
        <dbReference type="SAM" id="Phobius"/>
    </source>
</evidence>
<keyword evidence="2" id="KW-0479">Metal-binding</keyword>
<keyword evidence="1" id="KW-0813">Transport</keyword>
<evidence type="ECO:0000256" key="4">
    <source>
        <dbReference type="ARBA" id="ARBA00023008"/>
    </source>
</evidence>
<dbReference type="AlphaFoldDB" id="A0A9X3WID2"/>
<dbReference type="SUPFAM" id="SSF49503">
    <property type="entry name" value="Cupredoxins"/>
    <property type="match status" value="1"/>
</dbReference>
<dbReference type="GO" id="GO:0005507">
    <property type="term" value="F:copper ion binding"/>
    <property type="evidence" value="ECO:0007669"/>
    <property type="project" value="InterPro"/>
</dbReference>
<feature type="transmembrane region" description="Helical" evidence="5">
    <location>
        <begin position="146"/>
        <end position="166"/>
    </location>
</feature>
<keyword evidence="5" id="KW-1133">Transmembrane helix</keyword>
<feature type="transmembrane region" description="Helical" evidence="5">
    <location>
        <begin position="37"/>
        <end position="57"/>
    </location>
</feature>
<dbReference type="InterPro" id="IPR000923">
    <property type="entry name" value="BlueCu_1"/>
</dbReference>
<evidence type="ECO:0000313" key="8">
    <source>
        <dbReference type="Proteomes" id="UP001145069"/>
    </source>
</evidence>
<evidence type="ECO:0000259" key="6">
    <source>
        <dbReference type="Pfam" id="PF00127"/>
    </source>
</evidence>
<dbReference type="InterPro" id="IPR050845">
    <property type="entry name" value="Cu-binding_ET"/>
</dbReference>
<evidence type="ECO:0000256" key="1">
    <source>
        <dbReference type="ARBA" id="ARBA00022448"/>
    </source>
</evidence>
<dbReference type="PANTHER" id="PTHR38439:SF3">
    <property type="entry name" value="COPPER-RESISTANT CUPROPROTEIN COPI"/>
    <property type="match status" value="1"/>
</dbReference>
<keyword evidence="8" id="KW-1185">Reference proteome</keyword>
<keyword evidence="5" id="KW-0812">Transmembrane</keyword>
<dbReference type="Proteomes" id="UP001145069">
    <property type="component" value="Unassembled WGS sequence"/>
</dbReference>
<dbReference type="PANTHER" id="PTHR38439">
    <property type="entry name" value="AURACYANIN-B"/>
    <property type="match status" value="1"/>
</dbReference>
<dbReference type="Gene3D" id="2.60.40.420">
    <property type="entry name" value="Cupredoxins - blue copper proteins"/>
    <property type="match status" value="1"/>
</dbReference>
<evidence type="ECO:0000256" key="3">
    <source>
        <dbReference type="ARBA" id="ARBA00022982"/>
    </source>
</evidence>
<accession>A0A9X3WID2</accession>